<evidence type="ECO:0000313" key="14">
    <source>
        <dbReference type="Proteomes" id="UP000048984"/>
    </source>
</evidence>
<dbReference type="Gene3D" id="3.40.980.10">
    <property type="entry name" value="MoaB/Mog-like domain"/>
    <property type="match status" value="1"/>
</dbReference>
<comment type="similarity">
    <text evidence="4 11">Belongs to the MoeA family.</text>
</comment>
<evidence type="ECO:0000256" key="4">
    <source>
        <dbReference type="ARBA" id="ARBA00010763"/>
    </source>
</evidence>
<dbReference type="PANTHER" id="PTHR10192:SF5">
    <property type="entry name" value="GEPHYRIN"/>
    <property type="match status" value="1"/>
</dbReference>
<dbReference type="PANTHER" id="PTHR10192">
    <property type="entry name" value="MOLYBDOPTERIN BIOSYNTHESIS PROTEIN"/>
    <property type="match status" value="1"/>
</dbReference>
<dbReference type="Gene3D" id="2.40.340.10">
    <property type="entry name" value="MoeA, C-terminal, domain IV"/>
    <property type="match status" value="1"/>
</dbReference>
<reference evidence="13 14" key="1">
    <citation type="submission" date="2015-09" db="EMBL/GenBank/DDBJ databases">
        <authorList>
            <person name="Jackson K.R."/>
            <person name="Lunt B.L."/>
            <person name="Fisher J.N.B."/>
            <person name="Gardner A.V."/>
            <person name="Bailey M.E."/>
            <person name="Deus L.M."/>
            <person name="Earl A.S."/>
            <person name="Gibby P.D."/>
            <person name="Hartmann K.A."/>
            <person name="Liu J.E."/>
            <person name="Manci A.M."/>
            <person name="Nielsen D.A."/>
            <person name="Solomon M.B."/>
            <person name="Breakwell D.P."/>
            <person name="Burnett S.H."/>
            <person name="Grose J.H."/>
        </authorList>
    </citation>
    <scope>NUCLEOTIDE SEQUENCE [LARGE SCALE GENOMIC DNA]</scope>
    <source>
        <strain evidence="13 14">16</strain>
    </source>
</reference>
<dbReference type="InterPro" id="IPR036135">
    <property type="entry name" value="MoeA_linker/N_sf"/>
</dbReference>
<dbReference type="InterPro" id="IPR001453">
    <property type="entry name" value="MoaB/Mog_dom"/>
</dbReference>
<comment type="function">
    <text evidence="2 11">Catalyzes the insertion of molybdate into adenylated molybdopterin with the concomitant release of AMP.</text>
</comment>
<keyword evidence="8 11" id="KW-0460">Magnesium</keyword>
<gene>
    <name evidence="13" type="ORF">ABB55_22095</name>
</gene>
<evidence type="ECO:0000256" key="11">
    <source>
        <dbReference type="RuleBase" id="RU365090"/>
    </source>
</evidence>
<protein>
    <recommendedName>
        <fullName evidence="11">Molybdopterin molybdenumtransferase</fullName>
        <ecNumber evidence="11">2.10.1.1</ecNumber>
    </recommendedName>
</protein>
<dbReference type="Proteomes" id="UP000048984">
    <property type="component" value="Unassembled WGS sequence"/>
</dbReference>
<dbReference type="GO" id="GO:0046872">
    <property type="term" value="F:metal ion binding"/>
    <property type="evidence" value="ECO:0007669"/>
    <property type="project" value="UniProtKB-UniRule"/>
</dbReference>
<evidence type="ECO:0000256" key="1">
    <source>
        <dbReference type="ARBA" id="ARBA00001946"/>
    </source>
</evidence>
<dbReference type="InterPro" id="IPR038987">
    <property type="entry name" value="MoeA-like"/>
</dbReference>
<organism evidence="13 14">
    <name type="scientific">Prosthecodimorpha hirschii</name>
    <dbReference type="NCBI Taxonomy" id="665126"/>
    <lineage>
        <taxon>Bacteria</taxon>
        <taxon>Pseudomonadati</taxon>
        <taxon>Pseudomonadota</taxon>
        <taxon>Alphaproteobacteria</taxon>
        <taxon>Hyphomicrobiales</taxon>
        <taxon>Ancalomicrobiaceae</taxon>
        <taxon>Prosthecodimorpha</taxon>
    </lineage>
</organism>
<reference evidence="13 14" key="2">
    <citation type="submission" date="2015-10" db="EMBL/GenBank/DDBJ databases">
        <title>Draft Genome Sequence of Prosthecomicrobium hirschii ATCC 27832.</title>
        <authorList>
            <person name="Daniel J."/>
            <person name="Givan S.A."/>
            <person name="Brun Y.V."/>
            <person name="Brown P.J."/>
        </authorList>
    </citation>
    <scope>NUCLEOTIDE SEQUENCE [LARGE SCALE GENOMIC DNA]</scope>
    <source>
        <strain evidence="13 14">16</strain>
    </source>
</reference>
<comment type="catalytic activity">
    <reaction evidence="10">
        <text>adenylyl-molybdopterin + molybdate = Mo-molybdopterin + AMP + H(+)</text>
        <dbReference type="Rhea" id="RHEA:35047"/>
        <dbReference type="ChEBI" id="CHEBI:15378"/>
        <dbReference type="ChEBI" id="CHEBI:36264"/>
        <dbReference type="ChEBI" id="CHEBI:62727"/>
        <dbReference type="ChEBI" id="CHEBI:71302"/>
        <dbReference type="ChEBI" id="CHEBI:456215"/>
        <dbReference type="EC" id="2.10.1.1"/>
    </reaction>
</comment>
<dbReference type="AlphaFoldDB" id="A0A0P6VUA1"/>
<evidence type="ECO:0000256" key="2">
    <source>
        <dbReference type="ARBA" id="ARBA00002901"/>
    </source>
</evidence>
<keyword evidence="7 11" id="KW-0479">Metal-binding</keyword>
<keyword evidence="14" id="KW-1185">Reference proteome</keyword>
<dbReference type="GO" id="GO:0005829">
    <property type="term" value="C:cytosol"/>
    <property type="evidence" value="ECO:0007669"/>
    <property type="project" value="TreeGrafter"/>
</dbReference>
<evidence type="ECO:0000256" key="5">
    <source>
        <dbReference type="ARBA" id="ARBA00022505"/>
    </source>
</evidence>
<evidence type="ECO:0000256" key="3">
    <source>
        <dbReference type="ARBA" id="ARBA00005046"/>
    </source>
</evidence>
<keyword evidence="6 11" id="KW-0808">Transferase</keyword>
<dbReference type="EC" id="2.10.1.1" evidence="11"/>
<dbReference type="Gene3D" id="3.90.105.10">
    <property type="entry name" value="Molybdopterin biosynthesis moea protein, domain 2"/>
    <property type="match status" value="1"/>
</dbReference>
<dbReference type="Pfam" id="PF03454">
    <property type="entry name" value="MoeA_C"/>
    <property type="match status" value="1"/>
</dbReference>
<evidence type="ECO:0000259" key="12">
    <source>
        <dbReference type="SMART" id="SM00852"/>
    </source>
</evidence>
<keyword evidence="9 11" id="KW-0501">Molybdenum cofactor biosynthesis</keyword>
<keyword evidence="5 11" id="KW-0500">Molybdenum</keyword>
<dbReference type="NCBIfam" id="TIGR00177">
    <property type="entry name" value="molyb_syn"/>
    <property type="match status" value="1"/>
</dbReference>
<dbReference type="InterPro" id="IPR036688">
    <property type="entry name" value="MoeA_C_domain_IV_sf"/>
</dbReference>
<dbReference type="STRING" id="665126.ABB55_22095"/>
<dbReference type="InterPro" id="IPR005110">
    <property type="entry name" value="MoeA_linker/N"/>
</dbReference>
<dbReference type="GO" id="GO:0061599">
    <property type="term" value="F:molybdopterin molybdotransferase activity"/>
    <property type="evidence" value="ECO:0007669"/>
    <property type="project" value="UniProtKB-UniRule"/>
</dbReference>
<dbReference type="FunFam" id="3.40.980.10:FF:000004">
    <property type="entry name" value="Molybdopterin molybdenumtransferase"/>
    <property type="match status" value="1"/>
</dbReference>
<dbReference type="SMART" id="SM00852">
    <property type="entry name" value="MoCF_biosynth"/>
    <property type="match status" value="1"/>
</dbReference>
<comment type="caution">
    <text evidence="13">The sequence shown here is derived from an EMBL/GenBank/DDBJ whole genome shotgun (WGS) entry which is preliminary data.</text>
</comment>
<dbReference type="SUPFAM" id="SSF63882">
    <property type="entry name" value="MoeA N-terminal region -like"/>
    <property type="match status" value="1"/>
</dbReference>
<dbReference type="InterPro" id="IPR036425">
    <property type="entry name" value="MoaB/Mog-like_dom_sf"/>
</dbReference>
<dbReference type="NCBIfam" id="NF045515">
    <property type="entry name" value="Glp_gephyrin"/>
    <property type="match status" value="1"/>
</dbReference>
<feature type="domain" description="MoaB/Mog" evidence="12">
    <location>
        <begin position="190"/>
        <end position="327"/>
    </location>
</feature>
<dbReference type="CDD" id="cd00887">
    <property type="entry name" value="MoeA"/>
    <property type="match status" value="1"/>
</dbReference>
<dbReference type="EMBL" id="LJYW01000001">
    <property type="protein sequence ID" value="KPL54582.1"/>
    <property type="molecule type" value="Genomic_DNA"/>
</dbReference>
<evidence type="ECO:0000256" key="6">
    <source>
        <dbReference type="ARBA" id="ARBA00022679"/>
    </source>
</evidence>
<dbReference type="Gene3D" id="2.170.190.11">
    <property type="entry name" value="Molybdopterin biosynthesis moea protein, domain 3"/>
    <property type="match status" value="1"/>
</dbReference>
<evidence type="ECO:0000256" key="9">
    <source>
        <dbReference type="ARBA" id="ARBA00023150"/>
    </source>
</evidence>
<name>A0A0P6VUA1_9HYPH</name>
<comment type="pathway">
    <text evidence="3 11">Cofactor biosynthesis; molybdopterin biosynthesis.</text>
</comment>
<dbReference type="SUPFAM" id="SSF53218">
    <property type="entry name" value="Molybdenum cofactor biosynthesis proteins"/>
    <property type="match status" value="1"/>
</dbReference>
<dbReference type="InterPro" id="IPR005111">
    <property type="entry name" value="MoeA_C_domain_IV"/>
</dbReference>
<dbReference type="Pfam" id="PF03453">
    <property type="entry name" value="MoeA_N"/>
    <property type="match status" value="1"/>
</dbReference>
<sequence>MPQLSDDCFAHGGGAMTIDEALALFRARVAPVAETEAVSLAEADGRVLAADIHAHTALPPFDNSAVDGYAVRHADLTPDRDSRLAVVDRLQAGDAAGTLAPGTAVRIFTGAPMPAGADTVYMQEDVEARDGIAILPPGLARGANRRPAGEEIAAGAMALPAGTRLRPQEIALAAGIGLDRLTVRRRLRVAIFSTGNELVEPGAVRGPAQVFDTNRLLLAGLLGRLGIAVSDLGILRDEPAGLAAALRAAAADHDLVLTTGGVSTGEADHVKPAVEASGRLDVWRFAIKPGRPLALGTVAGTAFCGLPGNPVAVYVTFTHIVRGLIAALGGETWRRPRPMAARAGFNHKKRLGRTEFVRVTLADGPDGIPVATRFAIEGAAVIRSLTETDALMVLPDATERVSRGDLVGIVPIAGLA</sequence>
<dbReference type="Pfam" id="PF00994">
    <property type="entry name" value="MoCF_biosynth"/>
    <property type="match status" value="1"/>
</dbReference>
<evidence type="ECO:0000256" key="8">
    <source>
        <dbReference type="ARBA" id="ARBA00022842"/>
    </source>
</evidence>
<dbReference type="GO" id="GO:0006777">
    <property type="term" value="P:Mo-molybdopterin cofactor biosynthetic process"/>
    <property type="evidence" value="ECO:0007669"/>
    <property type="project" value="UniProtKB-UniRule"/>
</dbReference>
<dbReference type="RefSeq" id="WP_054360749.1">
    <property type="nucleotide sequence ID" value="NZ_LJYW01000001.1"/>
</dbReference>
<dbReference type="UniPathway" id="UPA00344"/>
<evidence type="ECO:0000256" key="10">
    <source>
        <dbReference type="ARBA" id="ARBA00047317"/>
    </source>
</evidence>
<comment type="cofactor">
    <cofactor evidence="1 11">
        <name>Mg(2+)</name>
        <dbReference type="ChEBI" id="CHEBI:18420"/>
    </cofactor>
</comment>
<accession>A0A0P6VUA1</accession>
<evidence type="ECO:0000256" key="7">
    <source>
        <dbReference type="ARBA" id="ARBA00022723"/>
    </source>
</evidence>
<dbReference type="SUPFAM" id="SSF63867">
    <property type="entry name" value="MoeA C-terminal domain-like"/>
    <property type="match status" value="1"/>
</dbReference>
<evidence type="ECO:0000313" key="13">
    <source>
        <dbReference type="EMBL" id="KPL54582.1"/>
    </source>
</evidence>
<proteinExistence type="inferred from homology"/>